<dbReference type="Proteomes" id="UP001595859">
    <property type="component" value="Unassembled WGS sequence"/>
</dbReference>
<sequence>MTLPVGTGNRFARLTSGQTTSMVTHNGKHSGNHDDAATVDETLEDTLADLTFPAEKWEVTNCADIRGVPVATRRRLYDLPCRTFESAEDVAAAL</sequence>
<gene>
    <name evidence="1" type="ORF">ACFPCV_00795</name>
</gene>
<proteinExistence type="predicted"/>
<evidence type="ECO:0000313" key="1">
    <source>
        <dbReference type="EMBL" id="MFC4852021.1"/>
    </source>
</evidence>
<comment type="caution">
    <text evidence="1">The sequence shown here is derived from an EMBL/GenBank/DDBJ whole genome shotgun (WGS) entry which is preliminary data.</text>
</comment>
<evidence type="ECO:0000313" key="2">
    <source>
        <dbReference type="Proteomes" id="UP001595859"/>
    </source>
</evidence>
<organism evidence="1 2">
    <name type="scientific">Actinophytocola glycyrrhizae</name>
    <dbReference type="NCBI Taxonomy" id="2044873"/>
    <lineage>
        <taxon>Bacteria</taxon>
        <taxon>Bacillati</taxon>
        <taxon>Actinomycetota</taxon>
        <taxon>Actinomycetes</taxon>
        <taxon>Pseudonocardiales</taxon>
        <taxon>Pseudonocardiaceae</taxon>
    </lineage>
</organism>
<dbReference type="Pfam" id="PF11387">
    <property type="entry name" value="DUF2795"/>
    <property type="match status" value="1"/>
</dbReference>
<name>A0ABV9RUQ8_9PSEU</name>
<dbReference type="InterPro" id="IPR021527">
    <property type="entry name" value="DUF2795"/>
</dbReference>
<dbReference type="RefSeq" id="WP_378053346.1">
    <property type="nucleotide sequence ID" value="NZ_JBHSIS010000002.1"/>
</dbReference>
<reference evidence="2" key="1">
    <citation type="journal article" date="2019" name="Int. J. Syst. Evol. Microbiol.">
        <title>The Global Catalogue of Microorganisms (GCM) 10K type strain sequencing project: providing services to taxonomists for standard genome sequencing and annotation.</title>
        <authorList>
            <consortium name="The Broad Institute Genomics Platform"/>
            <consortium name="The Broad Institute Genome Sequencing Center for Infectious Disease"/>
            <person name="Wu L."/>
            <person name="Ma J."/>
        </authorList>
    </citation>
    <scope>NUCLEOTIDE SEQUENCE [LARGE SCALE GENOMIC DNA]</scope>
    <source>
        <strain evidence="2">ZS-22-S1</strain>
    </source>
</reference>
<dbReference type="EMBL" id="JBHSIS010000002">
    <property type="protein sequence ID" value="MFC4852021.1"/>
    <property type="molecule type" value="Genomic_DNA"/>
</dbReference>
<keyword evidence="2" id="KW-1185">Reference proteome</keyword>
<accession>A0ABV9RUQ8</accession>
<protein>
    <submittedName>
        <fullName evidence="1">Uncharacterized protein</fullName>
    </submittedName>
</protein>